<organism evidence="1">
    <name type="scientific">Ostreococcus tauri</name>
    <name type="common">Marine green alga</name>
    <dbReference type="NCBI Taxonomy" id="70448"/>
    <lineage>
        <taxon>Eukaryota</taxon>
        <taxon>Viridiplantae</taxon>
        <taxon>Chlorophyta</taxon>
        <taxon>Mamiellophyceae</taxon>
        <taxon>Mamiellales</taxon>
        <taxon>Bathycoccaceae</taxon>
        <taxon>Ostreococcus</taxon>
    </lineage>
</organism>
<dbReference type="PANTHER" id="PTHR14614">
    <property type="entry name" value="HEPATOCELLULAR CARCINOMA-ASSOCIATED ANTIGEN"/>
    <property type="match status" value="1"/>
</dbReference>
<dbReference type="SUPFAM" id="SSF53335">
    <property type="entry name" value="S-adenosyl-L-methionine-dependent methyltransferases"/>
    <property type="match status" value="1"/>
</dbReference>
<dbReference type="InterPro" id="IPR029063">
    <property type="entry name" value="SAM-dependent_MTases_sf"/>
</dbReference>
<accession>A0A1Y5HY68</accession>
<name>A0A1Y5HY68_OSTTA</name>
<dbReference type="Gene3D" id="3.40.50.150">
    <property type="entry name" value="Vaccinia Virus protein VP39"/>
    <property type="match status" value="1"/>
</dbReference>
<protein>
    <recommendedName>
        <fullName evidence="2">Nicotinamide N-methyltransferase-like</fullName>
    </recommendedName>
</protein>
<evidence type="ECO:0008006" key="2">
    <source>
        <dbReference type="Google" id="ProtNLM"/>
    </source>
</evidence>
<dbReference type="Proteomes" id="UP000195557">
    <property type="component" value="Unassembled WGS sequence"/>
</dbReference>
<dbReference type="InterPro" id="IPR019410">
    <property type="entry name" value="Methyltransf_16"/>
</dbReference>
<dbReference type="AlphaFoldDB" id="A0A1Y5HY68"/>
<proteinExistence type="predicted"/>
<sequence length="292" mass="31680">MDPSEDWSRIHNVDQRARAVIVTHDAIEPADAAAPGPRARRTVIDGGRVEVRQRGSGSEAFEADTSTVVWPMSRAVAEAFCDATQRWKTSEGARGTARDDGRGRTRAETCALAKELVITPDTRVIEVGAGIGLLGIVLARIGAKRSTITDDNVRLLSENVSASGGSRAECKRLRWASPTSANASEWDAVQAFVETYVRENDGERPHLIVGTDVMYSQSRATCRALASTIAALADDDTVIIIGFEDRGDWGQVAHFFEHAETCGLRGEADPFGEDDDDWLLIRLSKRGDSKSP</sequence>
<reference evidence="1" key="1">
    <citation type="submission" date="2017-04" db="EMBL/GenBank/DDBJ databases">
        <title>Population genomics of picophytoplankton unveils novel chromosome hypervariability.</title>
        <authorList>
            <consortium name="DOE Joint Genome Institute"/>
            <person name="Blanc-Mathieu R."/>
            <person name="Krasovec M."/>
            <person name="Hebrard M."/>
            <person name="Yau S."/>
            <person name="Desgranges E."/>
            <person name="Martin J."/>
            <person name="Schackwitz W."/>
            <person name="Kuo A."/>
            <person name="Salin G."/>
            <person name="Donnadieu C."/>
            <person name="Desdevises Y."/>
            <person name="Sanchez-Ferandin S."/>
            <person name="Moreau H."/>
            <person name="Rivals E."/>
            <person name="Grigoriev I.V."/>
            <person name="Grimsley N."/>
            <person name="Eyre-Walker A."/>
            <person name="Piganeau G."/>
        </authorList>
    </citation>
    <scope>NUCLEOTIDE SEQUENCE [LARGE SCALE GENOMIC DNA]</scope>
    <source>
        <strain evidence="1">RCC 1115</strain>
    </source>
</reference>
<dbReference type="Pfam" id="PF10294">
    <property type="entry name" value="Methyltransf_16"/>
    <property type="match status" value="1"/>
</dbReference>
<evidence type="ECO:0000313" key="1">
    <source>
        <dbReference type="EMBL" id="OUS42130.1"/>
    </source>
</evidence>
<dbReference type="EMBL" id="KZ155839">
    <property type="protein sequence ID" value="OUS42130.1"/>
    <property type="molecule type" value="Genomic_DNA"/>
</dbReference>
<gene>
    <name evidence="1" type="ORF">BE221DRAFT_187917</name>
</gene>